<comment type="similarity">
    <text evidence="3">Belongs to the bacterial solute-binding protein 9 family.</text>
</comment>
<proteinExistence type="inferred from homology"/>
<dbReference type="InterPro" id="IPR006128">
    <property type="entry name" value="Lipoprotein_PsaA-like"/>
</dbReference>
<reference evidence="7" key="1">
    <citation type="submission" date="2020-09" db="EMBL/GenBank/DDBJ databases">
        <title>A novel bacterium of genus Bacillus, isolated from South China Sea.</title>
        <authorList>
            <person name="Huang H."/>
            <person name="Mo K."/>
            <person name="Hu Y."/>
        </authorList>
    </citation>
    <scope>NUCLEOTIDE SEQUENCE</scope>
    <source>
        <strain evidence="7">IB182487</strain>
    </source>
</reference>
<evidence type="ECO:0000313" key="7">
    <source>
        <dbReference type="EMBL" id="MBD1380247.1"/>
    </source>
</evidence>
<sequence length="366" mass="40746">MKKAFLITFLLIIGSVLAGCNSEPSQTDTKQSSDSQSSEKLKIYTTIFPIQDFTKKIGGEHVEVESIYPPNADAHTFDPSTKDMVKLAESDAFIYSGVGLEGFADKASETLKGEDVSIVKAGEGVELSEATHDHAQEGEAHADDHAHEEGEAHEEGDTHADDHTHEEGDAHAYDHAHKEGNAHADDHAHNHGDKDPHIWLDPMLSIEIAENIKEALIELKPEAKEDFEKSFTQLKKELETLDAEYHKVIEESPKKEILVSHAAYGYWEESYGLEQISVLGLSPTQEPSQKQLQKIIETAKEHDIKYVIFESNVSSKISDIVRNEIGAEDLTLSNLESISEDDLKNKEDYFSLMNKNLETLKKALSK</sequence>
<dbReference type="PANTHER" id="PTHR42953">
    <property type="entry name" value="HIGH-AFFINITY ZINC UPTAKE SYSTEM PROTEIN ZNUA-RELATED"/>
    <property type="match status" value="1"/>
</dbReference>
<keyword evidence="8" id="KW-1185">Reference proteome</keyword>
<feature type="coiled-coil region" evidence="4">
    <location>
        <begin position="224"/>
        <end position="251"/>
    </location>
</feature>
<dbReference type="EMBL" id="JACXAI010000007">
    <property type="protein sequence ID" value="MBD1380247.1"/>
    <property type="molecule type" value="Genomic_DNA"/>
</dbReference>
<evidence type="ECO:0000256" key="5">
    <source>
        <dbReference type="SAM" id="MobiDB-lite"/>
    </source>
</evidence>
<dbReference type="InterPro" id="IPR006127">
    <property type="entry name" value="ZnuA-like"/>
</dbReference>
<dbReference type="Pfam" id="PF01297">
    <property type="entry name" value="ZnuA"/>
    <property type="match status" value="1"/>
</dbReference>
<keyword evidence="4" id="KW-0175">Coiled coil</keyword>
<dbReference type="InterPro" id="IPR006129">
    <property type="entry name" value="AdhesinB"/>
</dbReference>
<protein>
    <submittedName>
        <fullName evidence="7">Zinc ABC transporter substrate-binding protein</fullName>
    </submittedName>
</protein>
<dbReference type="GO" id="GO:0046872">
    <property type="term" value="F:metal ion binding"/>
    <property type="evidence" value="ECO:0007669"/>
    <property type="project" value="InterPro"/>
</dbReference>
<organism evidence="7 8">
    <name type="scientific">Metabacillus arenae</name>
    <dbReference type="NCBI Taxonomy" id="2771434"/>
    <lineage>
        <taxon>Bacteria</taxon>
        <taxon>Bacillati</taxon>
        <taxon>Bacillota</taxon>
        <taxon>Bacilli</taxon>
        <taxon>Bacillales</taxon>
        <taxon>Bacillaceae</taxon>
        <taxon>Metabacillus</taxon>
    </lineage>
</organism>
<feature type="region of interest" description="Disordered" evidence="5">
    <location>
        <begin position="136"/>
        <end position="165"/>
    </location>
</feature>
<feature type="chain" id="PRO_5039159576" evidence="6">
    <location>
        <begin position="19"/>
        <end position="366"/>
    </location>
</feature>
<evidence type="ECO:0000256" key="4">
    <source>
        <dbReference type="SAM" id="Coils"/>
    </source>
</evidence>
<gene>
    <name evidence="7" type="ORF">IC621_08390</name>
</gene>
<keyword evidence="1 3" id="KW-0813">Transport</keyword>
<comment type="caution">
    <text evidence="7">The sequence shown here is derived from an EMBL/GenBank/DDBJ whole genome shotgun (WGS) entry which is preliminary data.</text>
</comment>
<dbReference type="PROSITE" id="PS51257">
    <property type="entry name" value="PROKAR_LIPOPROTEIN"/>
    <property type="match status" value="1"/>
</dbReference>
<dbReference type="RefSeq" id="WP_191157675.1">
    <property type="nucleotide sequence ID" value="NZ_JACXAI010000007.1"/>
</dbReference>
<dbReference type="SUPFAM" id="SSF53807">
    <property type="entry name" value="Helical backbone' metal receptor"/>
    <property type="match status" value="1"/>
</dbReference>
<dbReference type="GO" id="GO:0030001">
    <property type="term" value="P:metal ion transport"/>
    <property type="evidence" value="ECO:0007669"/>
    <property type="project" value="InterPro"/>
</dbReference>
<evidence type="ECO:0000313" key="8">
    <source>
        <dbReference type="Proteomes" id="UP000626844"/>
    </source>
</evidence>
<dbReference type="AlphaFoldDB" id="A0A926NLJ2"/>
<evidence type="ECO:0000256" key="1">
    <source>
        <dbReference type="ARBA" id="ARBA00022448"/>
    </source>
</evidence>
<dbReference type="InterPro" id="IPR050492">
    <property type="entry name" value="Bact_metal-bind_prot9"/>
</dbReference>
<dbReference type="Proteomes" id="UP000626844">
    <property type="component" value="Unassembled WGS sequence"/>
</dbReference>
<evidence type="ECO:0000256" key="6">
    <source>
        <dbReference type="SAM" id="SignalP"/>
    </source>
</evidence>
<feature type="signal peptide" evidence="6">
    <location>
        <begin position="1"/>
        <end position="18"/>
    </location>
</feature>
<accession>A0A926NLJ2</accession>
<keyword evidence="2 6" id="KW-0732">Signal</keyword>
<dbReference type="PRINTS" id="PR00690">
    <property type="entry name" value="ADHESNFAMILY"/>
</dbReference>
<dbReference type="Gene3D" id="3.40.50.1980">
    <property type="entry name" value="Nitrogenase molybdenum iron protein domain"/>
    <property type="match status" value="2"/>
</dbReference>
<dbReference type="PRINTS" id="PR00691">
    <property type="entry name" value="ADHESINB"/>
</dbReference>
<name>A0A926NLJ2_9BACI</name>
<dbReference type="GO" id="GO:0007155">
    <property type="term" value="P:cell adhesion"/>
    <property type="evidence" value="ECO:0007669"/>
    <property type="project" value="InterPro"/>
</dbReference>
<evidence type="ECO:0000256" key="2">
    <source>
        <dbReference type="ARBA" id="ARBA00022729"/>
    </source>
</evidence>
<dbReference type="PANTHER" id="PTHR42953:SF8">
    <property type="entry name" value="ZINT DOMAIN-CONTAINING PROTEIN"/>
    <property type="match status" value="1"/>
</dbReference>
<evidence type="ECO:0000256" key="3">
    <source>
        <dbReference type="RuleBase" id="RU003512"/>
    </source>
</evidence>